<dbReference type="Gene3D" id="3.10.450.50">
    <property type="match status" value="1"/>
</dbReference>
<dbReference type="OrthoDB" id="2860904at2"/>
<gene>
    <name evidence="2" type="ORF">BES08_26570</name>
</gene>
<dbReference type="InterPro" id="IPR032710">
    <property type="entry name" value="NTF2-like_dom_sf"/>
</dbReference>
<dbReference type="KEGG" id="nre:BES08_26570"/>
<dbReference type="EMBL" id="CP017077">
    <property type="protein sequence ID" value="AOR80954.1"/>
    <property type="molecule type" value="Genomic_DNA"/>
</dbReference>
<evidence type="ECO:0000259" key="1">
    <source>
        <dbReference type="Pfam" id="PF13577"/>
    </source>
</evidence>
<dbReference type="RefSeq" id="WP_069710198.1">
    <property type="nucleotide sequence ID" value="NZ_BSFC01000025.1"/>
</dbReference>
<keyword evidence="2" id="KW-0614">Plasmid</keyword>
<organism evidence="2 3">
    <name type="scientific">Novosphingobium resinovorum</name>
    <dbReference type="NCBI Taxonomy" id="158500"/>
    <lineage>
        <taxon>Bacteria</taxon>
        <taxon>Pseudomonadati</taxon>
        <taxon>Pseudomonadota</taxon>
        <taxon>Alphaproteobacteria</taxon>
        <taxon>Sphingomonadales</taxon>
        <taxon>Sphingomonadaceae</taxon>
        <taxon>Novosphingobium</taxon>
    </lineage>
</organism>
<dbReference type="AlphaFoldDB" id="A0A1D8AFQ8"/>
<sequence length="146" mass="16978">MRGHCSLARRRPICAEDEREISRLLFRYATSIDNRDWPLFRTCFSPDCEADYGAFGHWRGLREIAEFMEATHRRLGPTLFRITNITIENQNNEVLARSYVDAILTPVHSGVTHRAEGYYDDALVRTSDGWKIARRRFTLVKASLDE</sequence>
<keyword evidence="3" id="KW-1185">Reference proteome</keyword>
<dbReference type="SUPFAM" id="SSF54427">
    <property type="entry name" value="NTF2-like"/>
    <property type="match status" value="1"/>
</dbReference>
<evidence type="ECO:0000313" key="3">
    <source>
        <dbReference type="Proteomes" id="UP000094626"/>
    </source>
</evidence>
<accession>A0A1D8AFQ8</accession>
<dbReference type="Pfam" id="PF13577">
    <property type="entry name" value="SnoaL_4"/>
    <property type="match status" value="1"/>
</dbReference>
<protein>
    <submittedName>
        <fullName evidence="2">Polyketide cyclase</fullName>
    </submittedName>
</protein>
<dbReference type="InterPro" id="IPR037401">
    <property type="entry name" value="SnoaL-like"/>
</dbReference>
<dbReference type="Proteomes" id="UP000094626">
    <property type="component" value="Plasmid pSA2"/>
</dbReference>
<feature type="domain" description="SnoaL-like" evidence="1">
    <location>
        <begin position="15"/>
        <end position="136"/>
    </location>
</feature>
<evidence type="ECO:0000313" key="2">
    <source>
        <dbReference type="EMBL" id="AOR80954.1"/>
    </source>
</evidence>
<name>A0A1D8AFQ8_9SPHN</name>
<proteinExistence type="predicted"/>
<reference evidence="3" key="1">
    <citation type="journal article" date="2017" name="J. Biotechnol.">
        <title>Complete genome sequence of Novosphingobium resinovorum SA1, a versatile xenobiotic-degrading bacterium capable of utilizing sulfanilic acid.</title>
        <authorList>
            <person name="Hegedus B."/>
            <person name="Kos P.B."/>
            <person name="Balint B."/>
            <person name="Maroti G."/>
            <person name="Gan H.M."/>
            <person name="Perei K."/>
            <person name="Rakhely G."/>
        </authorList>
    </citation>
    <scope>NUCLEOTIDE SEQUENCE [LARGE SCALE GENOMIC DNA]</scope>
    <source>
        <strain evidence="3">SA1</strain>
    </source>
</reference>
<geneLocation type="plasmid" evidence="2 3">
    <name>pSA2</name>
</geneLocation>